<dbReference type="InterPro" id="IPR036259">
    <property type="entry name" value="MFS_trans_sf"/>
</dbReference>
<evidence type="ECO:0000256" key="6">
    <source>
        <dbReference type="ARBA" id="ARBA00023136"/>
    </source>
</evidence>
<dbReference type="EMBL" id="LK022848">
    <property type="protein sequence ID" value="CDR10331.1"/>
    <property type="molecule type" value="Genomic_DNA"/>
</dbReference>
<dbReference type="GO" id="GO:0005886">
    <property type="term" value="C:plasma membrane"/>
    <property type="evidence" value="ECO:0007669"/>
    <property type="project" value="UniProtKB-SubCell"/>
</dbReference>
<evidence type="ECO:0000256" key="5">
    <source>
        <dbReference type="ARBA" id="ARBA00022989"/>
    </source>
</evidence>
<feature type="transmembrane region" description="Helical" evidence="8">
    <location>
        <begin position="118"/>
        <end position="141"/>
    </location>
</feature>
<dbReference type="SUPFAM" id="SSF103473">
    <property type="entry name" value="MFS general substrate transporter"/>
    <property type="match status" value="1"/>
</dbReference>
<dbReference type="AlphaFoldDB" id="A0A060ZWY7"/>
<dbReference type="Proteomes" id="UP000756710">
    <property type="component" value="Unassembled WGS sequence"/>
</dbReference>
<gene>
    <name evidence="11" type="ORF">J2Z30_000647</name>
    <name evidence="10" type="ORF">SIRAN6893</name>
</gene>
<sequence length="486" mass="48993">MSTPTPLPSETAAAARVPRASPPIWAVLLAACAGQFLVVLDISVVNVALPSMRTDLGLGGTALQWVVNAYALTFAGFLLLGGRAADLFGRKRVFLAGLGLFTAASLAGGVAQEPWQLIAARALQGIGAAVLSPATLTILTTTFPTGSARNRAIGTWTAVGAGGGAAGALVGGVLTEYLSWRWVLLVNVPVGIVVLVAAAVWLTEGRSGAARRLDAPGAVLVTAGVAALAYGIVQTEPHGWTAAASLGPLLAGLVLLAVFLAVEARTEEPLMPLRLFRIRAVSAANAVMVVCGGGMFAMWYFMTLYLQNVLHYSPVKAGLAFLPHSLSIVLGSKLAPRLMARVDGKLLAIAGGSLAVVGYAWQSRMGADGTYVGTVLGPAIIMSLGSGLLMTPLAASATSGAAPSEAGLVSGLVNTSRQIGGALGLTVLATVAAERITAHGGAGPEALAAGYGRAFVVATGIIAAAVVLMAVLLPRTPAVAVTRGSS</sequence>
<keyword evidence="6 8" id="KW-0472">Membrane</keyword>
<dbReference type="NCBIfam" id="TIGR00711">
    <property type="entry name" value="efflux_EmrB"/>
    <property type="match status" value="1"/>
</dbReference>
<feature type="transmembrane region" description="Helical" evidence="8">
    <location>
        <begin position="239"/>
        <end position="262"/>
    </location>
</feature>
<dbReference type="InterPro" id="IPR005829">
    <property type="entry name" value="Sugar_transporter_CS"/>
</dbReference>
<evidence type="ECO:0000256" key="8">
    <source>
        <dbReference type="SAM" id="Phobius"/>
    </source>
</evidence>
<dbReference type="Gene3D" id="1.20.1720.10">
    <property type="entry name" value="Multidrug resistance protein D"/>
    <property type="match status" value="1"/>
</dbReference>
<dbReference type="HOGENOM" id="CLU_000960_28_2_11"/>
<evidence type="ECO:0000256" key="7">
    <source>
        <dbReference type="ARBA" id="ARBA00023251"/>
    </source>
</evidence>
<dbReference type="Pfam" id="PF07690">
    <property type="entry name" value="MFS_1"/>
    <property type="match status" value="1"/>
</dbReference>
<evidence type="ECO:0000256" key="4">
    <source>
        <dbReference type="ARBA" id="ARBA00022692"/>
    </source>
</evidence>
<name>A0A060ZWY7_9ACTN</name>
<keyword evidence="2" id="KW-0813">Transport</keyword>
<dbReference type="GO" id="GO:0046677">
    <property type="term" value="P:response to antibiotic"/>
    <property type="evidence" value="ECO:0007669"/>
    <property type="project" value="UniProtKB-KW"/>
</dbReference>
<organism evidence="10">
    <name type="scientific">Streptomyces iranensis</name>
    <dbReference type="NCBI Taxonomy" id="576784"/>
    <lineage>
        <taxon>Bacteria</taxon>
        <taxon>Bacillati</taxon>
        <taxon>Actinomycetota</taxon>
        <taxon>Actinomycetes</taxon>
        <taxon>Kitasatosporales</taxon>
        <taxon>Streptomycetaceae</taxon>
        <taxon>Streptomyces</taxon>
        <taxon>Streptomyces violaceusniger group</taxon>
    </lineage>
</organism>
<keyword evidence="5 8" id="KW-1133">Transmembrane helix</keyword>
<proteinExistence type="predicted"/>
<feature type="transmembrane region" description="Helical" evidence="8">
    <location>
        <begin position="215"/>
        <end position="233"/>
    </location>
</feature>
<evidence type="ECO:0000256" key="3">
    <source>
        <dbReference type="ARBA" id="ARBA00022475"/>
    </source>
</evidence>
<evidence type="ECO:0000313" key="11">
    <source>
        <dbReference type="EMBL" id="MBP2059651.1"/>
    </source>
</evidence>
<dbReference type="InterPro" id="IPR004638">
    <property type="entry name" value="EmrB-like"/>
</dbReference>
<feature type="transmembrane region" description="Helical" evidence="8">
    <location>
        <begin position="93"/>
        <end position="112"/>
    </location>
</feature>
<dbReference type="PROSITE" id="PS00216">
    <property type="entry name" value="SUGAR_TRANSPORT_1"/>
    <property type="match status" value="1"/>
</dbReference>
<keyword evidence="4 8" id="KW-0812">Transmembrane</keyword>
<keyword evidence="3" id="KW-1003">Cell membrane</keyword>
<feature type="transmembrane region" description="Helical" evidence="8">
    <location>
        <begin position="283"/>
        <end position="302"/>
    </location>
</feature>
<dbReference type="Gene3D" id="1.20.1250.20">
    <property type="entry name" value="MFS general substrate transporter like domains"/>
    <property type="match status" value="1"/>
</dbReference>
<keyword evidence="12" id="KW-1185">Reference proteome</keyword>
<dbReference type="PANTHER" id="PTHR42718">
    <property type="entry name" value="MAJOR FACILITATOR SUPERFAMILY MULTIDRUG TRANSPORTER MFSC"/>
    <property type="match status" value="1"/>
</dbReference>
<dbReference type="CDD" id="cd17321">
    <property type="entry name" value="MFS_MMR_MDR_like"/>
    <property type="match status" value="1"/>
</dbReference>
<reference evidence="10" key="1">
    <citation type="submission" date="2014-05" db="EMBL/GenBank/DDBJ databases">
        <authorList>
            <person name="Horn Fabian"/>
        </authorList>
    </citation>
    <scope>NUCLEOTIDE SEQUENCE</scope>
</reference>
<dbReference type="EMBL" id="JAGGLR010000001">
    <property type="protein sequence ID" value="MBP2059651.1"/>
    <property type="molecule type" value="Genomic_DNA"/>
</dbReference>
<evidence type="ECO:0000313" key="10">
    <source>
        <dbReference type="EMBL" id="CDR10331.1"/>
    </source>
</evidence>
<reference evidence="11 12" key="2">
    <citation type="submission" date="2021-03" db="EMBL/GenBank/DDBJ databases">
        <title>Genomic Encyclopedia of Type Strains, Phase IV (KMG-IV): sequencing the most valuable type-strain genomes for metagenomic binning, comparative biology and taxonomic classification.</title>
        <authorList>
            <person name="Goeker M."/>
        </authorList>
    </citation>
    <scope>NUCLEOTIDE SEQUENCE [LARGE SCALE GENOMIC DNA]</scope>
    <source>
        <strain evidence="11 12">DSM 41954</strain>
    </source>
</reference>
<keyword evidence="7" id="KW-0046">Antibiotic resistance</keyword>
<evidence type="ECO:0000259" key="9">
    <source>
        <dbReference type="PROSITE" id="PS50850"/>
    </source>
</evidence>
<feature type="transmembrane region" description="Helical" evidence="8">
    <location>
        <begin position="375"/>
        <end position="398"/>
    </location>
</feature>
<evidence type="ECO:0000256" key="2">
    <source>
        <dbReference type="ARBA" id="ARBA00022448"/>
    </source>
</evidence>
<dbReference type="GO" id="GO:0022857">
    <property type="term" value="F:transmembrane transporter activity"/>
    <property type="evidence" value="ECO:0007669"/>
    <property type="project" value="InterPro"/>
</dbReference>
<accession>A0A060ZWY7</accession>
<dbReference type="RefSeq" id="WP_044576184.1">
    <property type="nucleotide sequence ID" value="NZ_BAABDR010000060.1"/>
</dbReference>
<feature type="transmembrane region" description="Helical" evidence="8">
    <location>
        <begin position="450"/>
        <end position="473"/>
    </location>
</feature>
<protein>
    <submittedName>
        <fullName evidence="11">EmrB/QacA subfamily drug resistance transporter</fullName>
    </submittedName>
    <submittedName>
        <fullName evidence="10">Transmembrane transport protein</fullName>
    </submittedName>
</protein>
<feature type="transmembrane region" description="Helical" evidence="8">
    <location>
        <begin position="180"/>
        <end position="203"/>
    </location>
</feature>
<dbReference type="PANTHER" id="PTHR42718:SF46">
    <property type="entry name" value="BLR6921 PROTEIN"/>
    <property type="match status" value="1"/>
</dbReference>
<feature type="transmembrane region" description="Helical" evidence="8">
    <location>
        <begin position="24"/>
        <end position="49"/>
    </location>
</feature>
<comment type="subcellular location">
    <subcellularLocation>
        <location evidence="1">Cell membrane</location>
        <topology evidence="1">Multi-pass membrane protein</topology>
    </subcellularLocation>
</comment>
<dbReference type="PRINTS" id="PR01036">
    <property type="entry name" value="TCRTETB"/>
</dbReference>
<evidence type="ECO:0000313" key="12">
    <source>
        <dbReference type="Proteomes" id="UP000756710"/>
    </source>
</evidence>
<dbReference type="InterPro" id="IPR020846">
    <property type="entry name" value="MFS_dom"/>
</dbReference>
<evidence type="ECO:0000256" key="1">
    <source>
        <dbReference type="ARBA" id="ARBA00004651"/>
    </source>
</evidence>
<feature type="domain" description="Major facilitator superfamily (MFS) profile" evidence="9">
    <location>
        <begin position="27"/>
        <end position="477"/>
    </location>
</feature>
<dbReference type="PROSITE" id="PS50850">
    <property type="entry name" value="MFS"/>
    <property type="match status" value="1"/>
</dbReference>
<feature type="transmembrane region" description="Helical" evidence="8">
    <location>
        <begin position="61"/>
        <end position="81"/>
    </location>
</feature>
<dbReference type="InterPro" id="IPR011701">
    <property type="entry name" value="MFS"/>
</dbReference>
<feature type="transmembrane region" description="Helical" evidence="8">
    <location>
        <begin position="346"/>
        <end position="363"/>
    </location>
</feature>
<feature type="transmembrane region" description="Helical" evidence="8">
    <location>
        <begin position="153"/>
        <end position="174"/>
    </location>
</feature>